<dbReference type="STRING" id="623281.SAMN05421747_101427"/>
<protein>
    <submittedName>
        <fullName evidence="1">Uncharacterized protein</fullName>
    </submittedName>
</protein>
<gene>
    <name evidence="1" type="ORF">SAMN05421747_101427</name>
</gene>
<proteinExistence type="predicted"/>
<dbReference type="AlphaFoldDB" id="A0A1I1EFD5"/>
<dbReference type="RefSeq" id="WP_139215783.1">
    <property type="nucleotide sequence ID" value="NZ_FOLL01000001.1"/>
</dbReference>
<accession>A0A1I1EFD5</accession>
<name>A0A1I1EFD5_9SPHI</name>
<dbReference type="OrthoDB" id="980645at2"/>
<dbReference type="Proteomes" id="UP000199577">
    <property type="component" value="Unassembled WGS sequence"/>
</dbReference>
<keyword evidence="2" id="KW-1185">Reference proteome</keyword>
<sequence>MVQRLIAILLIGSLCAENVSRLLVTTAFELNRDYITAYFCVNRDKPLLHCDGQCFLAKKLQEVEEKEKKSEKESQKTSYQPAVFTEKHVLFFPSLPAVTHQTRELPFALPTQAADIFHPPRI</sequence>
<reference evidence="2" key="1">
    <citation type="submission" date="2016-10" db="EMBL/GenBank/DDBJ databases">
        <authorList>
            <person name="Varghese N."/>
            <person name="Submissions S."/>
        </authorList>
    </citation>
    <scope>NUCLEOTIDE SEQUENCE [LARGE SCALE GENOMIC DNA]</scope>
    <source>
        <strain evidence="2">DSM 22900</strain>
    </source>
</reference>
<organism evidence="1 2">
    <name type="scientific">Parapedobacter composti</name>
    <dbReference type="NCBI Taxonomy" id="623281"/>
    <lineage>
        <taxon>Bacteria</taxon>
        <taxon>Pseudomonadati</taxon>
        <taxon>Bacteroidota</taxon>
        <taxon>Sphingobacteriia</taxon>
        <taxon>Sphingobacteriales</taxon>
        <taxon>Sphingobacteriaceae</taxon>
        <taxon>Parapedobacter</taxon>
    </lineage>
</organism>
<evidence type="ECO:0000313" key="1">
    <source>
        <dbReference type="EMBL" id="SFB83700.1"/>
    </source>
</evidence>
<dbReference type="EMBL" id="FOLL01000001">
    <property type="protein sequence ID" value="SFB83700.1"/>
    <property type="molecule type" value="Genomic_DNA"/>
</dbReference>
<evidence type="ECO:0000313" key="2">
    <source>
        <dbReference type="Proteomes" id="UP000199577"/>
    </source>
</evidence>